<proteinExistence type="predicted"/>
<dbReference type="EMBL" id="ANHY01000017">
    <property type="protein sequence ID" value="EKV28175.1"/>
    <property type="molecule type" value="Genomic_DNA"/>
</dbReference>
<organism evidence="1 2">
    <name type="scientific">Caenispirillum salinarum AK4</name>
    <dbReference type="NCBI Taxonomy" id="1238182"/>
    <lineage>
        <taxon>Bacteria</taxon>
        <taxon>Pseudomonadati</taxon>
        <taxon>Pseudomonadota</taxon>
        <taxon>Alphaproteobacteria</taxon>
        <taxon>Rhodospirillales</taxon>
        <taxon>Novispirillaceae</taxon>
        <taxon>Caenispirillum</taxon>
    </lineage>
</organism>
<dbReference type="RefSeq" id="WP_009541832.1">
    <property type="nucleotide sequence ID" value="NZ_ANHY01000017.1"/>
</dbReference>
<sequence>MSTVIPFPTQVLDQALADDDQRQALRAMLRYLHREMSDTNLPTTAAAIALAMQALDHEWPE</sequence>
<dbReference type="STRING" id="1238182.C882_1176"/>
<keyword evidence="2" id="KW-1185">Reference proteome</keyword>
<accession>K9GQF5</accession>
<evidence type="ECO:0000313" key="1">
    <source>
        <dbReference type="EMBL" id="EKV28175.1"/>
    </source>
</evidence>
<name>K9GQF5_9PROT</name>
<reference evidence="1 2" key="1">
    <citation type="journal article" date="2013" name="Genome Announc.">
        <title>Draft Genome Sequence of an Alphaproteobacterium, Caenispirillum salinarum AK4(T), Isolated from a Solar Saltern.</title>
        <authorList>
            <person name="Khatri I."/>
            <person name="Singh A."/>
            <person name="Korpole S."/>
            <person name="Pinnaka A.K."/>
            <person name="Subramanian S."/>
        </authorList>
    </citation>
    <scope>NUCLEOTIDE SEQUENCE [LARGE SCALE GENOMIC DNA]</scope>
    <source>
        <strain evidence="1 2">AK4</strain>
    </source>
</reference>
<gene>
    <name evidence="1" type="ORF">C882_1176</name>
</gene>
<dbReference type="AlphaFoldDB" id="K9GQF5"/>
<comment type="caution">
    <text evidence="1">The sequence shown here is derived from an EMBL/GenBank/DDBJ whole genome shotgun (WGS) entry which is preliminary data.</text>
</comment>
<protein>
    <submittedName>
        <fullName evidence="1">Uncharacterized protein</fullName>
    </submittedName>
</protein>
<dbReference type="Proteomes" id="UP000009881">
    <property type="component" value="Unassembled WGS sequence"/>
</dbReference>
<evidence type="ECO:0000313" key="2">
    <source>
        <dbReference type="Proteomes" id="UP000009881"/>
    </source>
</evidence>